<gene>
    <name evidence="1" type="ORF">ACFSL4_33380</name>
</gene>
<name>A0ABW4J1Z3_9ACTN</name>
<evidence type="ECO:0000313" key="2">
    <source>
        <dbReference type="Proteomes" id="UP001597261"/>
    </source>
</evidence>
<keyword evidence="2" id="KW-1185">Reference proteome</keyword>
<proteinExistence type="predicted"/>
<reference evidence="2" key="1">
    <citation type="journal article" date="2019" name="Int. J. Syst. Evol. Microbiol.">
        <title>The Global Catalogue of Microorganisms (GCM) 10K type strain sequencing project: providing services to taxonomists for standard genome sequencing and annotation.</title>
        <authorList>
            <consortium name="The Broad Institute Genomics Platform"/>
            <consortium name="The Broad Institute Genome Sequencing Center for Infectious Disease"/>
            <person name="Wu L."/>
            <person name="Ma J."/>
        </authorList>
    </citation>
    <scope>NUCLEOTIDE SEQUENCE [LARGE SCALE GENOMIC DNA]</scope>
    <source>
        <strain evidence="2">CGMCC 1.12470</strain>
    </source>
</reference>
<accession>A0ABW4J1Z3</accession>
<protein>
    <recommendedName>
        <fullName evidence="3">SMI1/KNR4 family protein</fullName>
    </recommendedName>
</protein>
<comment type="caution">
    <text evidence="1">The sequence shown here is derived from an EMBL/GenBank/DDBJ whole genome shotgun (WGS) entry which is preliminary data.</text>
</comment>
<dbReference type="EMBL" id="JBHUDX010000108">
    <property type="protein sequence ID" value="MFD1662931.1"/>
    <property type="molecule type" value="Genomic_DNA"/>
</dbReference>
<sequence>MSSTLYRVRESFPDAPSALTRARAISRDLADWTSCPTPRMEPVTTAEQYAYALSAFDTARIYGNQAEPGVGPCLDELRRRTVVTFDKEEPYSWFAGYAILRPDLTDLWPLPEKLTLTLDSTSPFGDPYSEPDPDSTEEELDDMVSVLGPLSLNVNWDCGWRGLSESKDCGVQLCLNSVWTRQIAVPSPGEFGVWISLGSRVAWTPEGEAWLRDSGLPLGEPQQGW</sequence>
<dbReference type="Proteomes" id="UP001597261">
    <property type="component" value="Unassembled WGS sequence"/>
</dbReference>
<organism evidence="1 2">
    <name type="scientific">Streptomyces caeni</name>
    <dbReference type="NCBI Taxonomy" id="2307231"/>
    <lineage>
        <taxon>Bacteria</taxon>
        <taxon>Bacillati</taxon>
        <taxon>Actinomycetota</taxon>
        <taxon>Actinomycetes</taxon>
        <taxon>Kitasatosporales</taxon>
        <taxon>Streptomycetaceae</taxon>
        <taxon>Streptomyces</taxon>
    </lineage>
</organism>
<evidence type="ECO:0008006" key="3">
    <source>
        <dbReference type="Google" id="ProtNLM"/>
    </source>
</evidence>
<evidence type="ECO:0000313" key="1">
    <source>
        <dbReference type="EMBL" id="MFD1662931.1"/>
    </source>
</evidence>
<dbReference type="RefSeq" id="WP_381091313.1">
    <property type="nucleotide sequence ID" value="NZ_JBHUDX010000108.1"/>
</dbReference>